<accession>A0A0C9PQP1</accession>
<proteinExistence type="predicted"/>
<dbReference type="AlphaFoldDB" id="A0A0C9PQP1"/>
<comment type="caution">
    <text evidence="1">The sequence shown here is derived from an EMBL/GenBank/DDBJ whole genome shotgun (WGS) entry which is preliminary data.</text>
</comment>
<reference evidence="2" key="1">
    <citation type="submission" date="2014-05" db="EMBL/GenBank/DDBJ databases">
        <title>Whole genome sequencing of Lactobacillus casei NRIC0644.</title>
        <authorList>
            <person name="Atarashi H."/>
            <person name="Yoshida Y."/>
            <person name="Fujimura S."/>
            <person name="Tanaka N."/>
            <person name="Shiwa Y."/>
            <person name="Yoshikawa H."/>
            <person name="Okada S."/>
            <person name="Nakagawa J."/>
        </authorList>
    </citation>
    <scope>NUCLEOTIDE SEQUENCE [LARGE SCALE GENOMIC DNA]</scope>
    <source>
        <strain evidence="2">NRIC0644</strain>
    </source>
</reference>
<dbReference type="Proteomes" id="UP000032552">
    <property type="component" value="Unassembled WGS sequence"/>
</dbReference>
<dbReference type="EMBL" id="BAYM01000133">
    <property type="protein sequence ID" value="GAN37281.1"/>
    <property type="molecule type" value="Genomic_DNA"/>
</dbReference>
<evidence type="ECO:0000313" key="1">
    <source>
        <dbReference type="EMBL" id="GAN37281.1"/>
    </source>
</evidence>
<name>A0A0C9PQP1_LACPA</name>
<sequence length="87" mass="9513">MGERLPYKQRVTGSSPVSSIEPLAQLVEQLTFNQWVDSSSLSRLRELLVLNGGSSRFFADLAQLVEHLSCKQGVEGSNPLVGMVPII</sequence>
<organism evidence="1 2">
    <name type="scientific">Lacticaseibacillus paracasei NRIC 0644</name>
    <dbReference type="NCBI Taxonomy" id="1435038"/>
    <lineage>
        <taxon>Bacteria</taxon>
        <taxon>Bacillati</taxon>
        <taxon>Bacillota</taxon>
        <taxon>Bacilli</taxon>
        <taxon>Lactobacillales</taxon>
        <taxon>Lactobacillaceae</taxon>
        <taxon>Lacticaseibacillus</taxon>
    </lineage>
</organism>
<dbReference type="AntiFam" id="ANF00010">
    <property type="entry name" value="tRNA translation"/>
</dbReference>
<gene>
    <name evidence="1" type="ORF">LC0644_1870</name>
</gene>
<protein>
    <submittedName>
        <fullName evidence="1">Uncharacterized protein</fullName>
    </submittedName>
</protein>
<evidence type="ECO:0000313" key="2">
    <source>
        <dbReference type="Proteomes" id="UP000032552"/>
    </source>
</evidence>